<reference evidence="6" key="3">
    <citation type="submission" date="2022-04" db="UniProtKB">
        <authorList>
            <consortium name="WormBaseParasite"/>
        </authorList>
    </citation>
    <scope>IDENTIFICATION</scope>
</reference>
<sequence>MMLLLAIFLSTYLPVTNGATSQQAKCLIDCYAKCLNIGLLNATQCNCNTASNRKLCSTNFDESIIQNSMTNDVVPVKTEYLNSRKIRIEMNDNRINAFVYIFEYSTVSTAPDNWIFAGVNSSPGMTFTINDACRDYQFRVIVILKNEDTDRWLVVYRPRIIPVDLPTFAITPDKIQTAPPVYNADDGTVVVYISWENPTGYTDEDIYGYEGPAIYPVQCNSPEAELPSPSVELKKGGGRLRISLPSEVLDSKCRVWAEVQMLPRCIRLEPFSIQQSFELNCDKLTNLEVCKHEIAPQCTDVIDIWGYGSNATIMWSPLDNFGTPLYYHIRYGPAKMQGVPPLASWTIASLHEMKTIGNSTNLQLHIVPDIDYGIQVCAVYNEHRKQPKFELLRVIPFICTSCKITPAESFGRCGECTKIEGPLLLGRRCHPKGGTGCTLAGTISNISDIKDDDISRNPLTVLPSDVFIDSPSDSTKSKMNNRQSISLIHENSNTLIPQLPTKSTTKLQTSLTESEAQIIEQSADEFSINENEAKETTTLHNSQSASVISNLRSAIEVSTLSTLSTLSTFAQQSQTATAPNKEKLQSNLTSCTLFNGVICEFGCIDQTKCNCPQGTRVLMDNGACLSQSSDKPPFVCLSTTDVKANWNPWIHTLQIRSKKIYDEIKMHTNYDRIFLEFGHIKYIMKGQIPSNEVIFDERNEKSNKVVIRTNKILQSGLFLTAPYSFYTNQTIEPLTHQYGLRICAFNNSEIQNPFAVDWTRGTGQSIFHLNGIQFERDLMRNIVSNEQKQITKMAFVIVPIILIVLLVFLLAAIIYMNCARLKRCYDRRKTRHFRPFTWNGDIPPMMTNGTVHEKHSSVITKSTF</sequence>
<evidence type="ECO:0000313" key="5">
    <source>
        <dbReference type="Proteomes" id="UP000006672"/>
    </source>
</evidence>
<dbReference type="Pfam" id="PF24221">
    <property type="entry name" value="Fn3_nematode"/>
    <property type="match status" value="1"/>
</dbReference>
<evidence type="ECO:0000313" key="6">
    <source>
        <dbReference type="WBParaSite" id="Bm6495.1"/>
    </source>
</evidence>
<dbReference type="RefSeq" id="XP_042937172.1">
    <property type="nucleotide sequence ID" value="XM_043081238.1"/>
</dbReference>
<evidence type="ECO:0000313" key="4">
    <source>
        <dbReference type="EMBL" id="VIO97597.1"/>
    </source>
</evidence>
<dbReference type="CTD" id="6099957"/>
<reference evidence="5" key="1">
    <citation type="journal article" date="2007" name="Science">
        <title>Draft genome of the filarial nematode parasite Brugia malayi.</title>
        <authorList>
            <person name="Ghedin E."/>
            <person name="Wang S."/>
            <person name="Spiro D."/>
            <person name="Caler E."/>
            <person name="Zhao Q."/>
            <person name="Crabtree J."/>
            <person name="Allen J.E."/>
            <person name="Delcher A.L."/>
            <person name="Guiliano D.B."/>
            <person name="Miranda-Saavedra D."/>
            <person name="Angiuoli S.V."/>
            <person name="Creasy T."/>
            <person name="Amedeo P."/>
            <person name="Haas B."/>
            <person name="El-Sayed N.M."/>
            <person name="Wortman J.R."/>
            <person name="Feldblyum T."/>
            <person name="Tallon L."/>
            <person name="Schatz M."/>
            <person name="Shumway M."/>
            <person name="Koo H."/>
            <person name="Salzberg S.L."/>
            <person name="Schobel S."/>
            <person name="Pertea M."/>
            <person name="Pop M."/>
            <person name="White O."/>
            <person name="Barton G.J."/>
            <person name="Carlow C.K."/>
            <person name="Crawford M.J."/>
            <person name="Daub J."/>
            <person name="Dimmic M.W."/>
            <person name="Estes C.F."/>
            <person name="Foster J.M."/>
            <person name="Ganatra M."/>
            <person name="Gregory W.F."/>
            <person name="Johnson N.M."/>
            <person name="Jin J."/>
            <person name="Komuniecki R."/>
            <person name="Korf I."/>
            <person name="Kumar S."/>
            <person name="Laney S."/>
            <person name="Li B.W."/>
            <person name="Li W."/>
            <person name="Lindblom T.H."/>
            <person name="Lustigman S."/>
            <person name="Ma D."/>
            <person name="Maina C.V."/>
            <person name="Martin D.M."/>
            <person name="McCarter J.P."/>
            <person name="McReynolds L."/>
            <person name="Mitreva M."/>
            <person name="Nutman T.B."/>
            <person name="Parkinson J."/>
            <person name="Peregrin-Alvarez J.M."/>
            <person name="Poole C."/>
            <person name="Ren Q."/>
            <person name="Saunders L."/>
            <person name="Sluder A.E."/>
            <person name="Smith K."/>
            <person name="Stanke M."/>
            <person name="Unnasch T.R."/>
            <person name="Ware J."/>
            <person name="Wei A.D."/>
            <person name="Weil G."/>
            <person name="Williams D.J."/>
            <person name="Zhang Y."/>
            <person name="Williams S.A."/>
            <person name="Fraser-Liggett C."/>
            <person name="Slatko B."/>
            <person name="Blaxter M.L."/>
            <person name="Scott A.L."/>
        </authorList>
    </citation>
    <scope>NUCLEOTIDE SEQUENCE</scope>
    <source>
        <strain evidence="5">FR3</strain>
    </source>
</reference>
<evidence type="ECO:0000259" key="3">
    <source>
        <dbReference type="Pfam" id="PF24221"/>
    </source>
</evidence>
<evidence type="ECO:0000256" key="2">
    <source>
        <dbReference type="SAM" id="SignalP"/>
    </source>
</evidence>
<dbReference type="KEGG" id="bmy:BM_BM6495"/>
<proteinExistence type="predicted"/>
<dbReference type="Proteomes" id="UP000006672">
    <property type="component" value="Unassembled WGS sequence"/>
</dbReference>
<reference evidence="4" key="2">
    <citation type="submission" date="2019-04" db="EMBL/GenBank/DDBJ databases">
        <authorList>
            <person name="Howe K."/>
            <person name="Paulini M."/>
            <person name="Williams G."/>
        </authorList>
    </citation>
    <scope>NUCLEOTIDE SEQUENCE [LARGE SCALE GENOMIC DNA]</scope>
    <source>
        <strain evidence="4">FR3</strain>
    </source>
</reference>
<keyword evidence="1" id="KW-1133">Transmembrane helix</keyword>
<keyword evidence="2" id="KW-0732">Signal</keyword>
<feature type="transmembrane region" description="Helical" evidence="1">
    <location>
        <begin position="793"/>
        <end position="818"/>
    </location>
</feature>
<keyword evidence="1" id="KW-0812">Transmembrane</keyword>
<gene>
    <name evidence="4" type="primary">Bma-hpo-36</name>
    <name evidence="4" type="ORF">BM_BM6495</name>
</gene>
<dbReference type="WBParaSite" id="Bm6495.1">
    <property type="protein sequence ID" value="Bm6495.1"/>
    <property type="gene ID" value="WBGene00226756"/>
</dbReference>
<evidence type="ECO:0000256" key="1">
    <source>
        <dbReference type="SAM" id="Phobius"/>
    </source>
</evidence>
<dbReference type="EMBL" id="CAAKNF010000195">
    <property type="protein sequence ID" value="VIO97597.1"/>
    <property type="molecule type" value="Genomic_DNA"/>
</dbReference>
<feature type="signal peptide" evidence="2">
    <location>
        <begin position="1"/>
        <end position="18"/>
    </location>
</feature>
<accession>A0A4E9FLI3</accession>
<dbReference type="AlphaFoldDB" id="A0A4E9FLI3"/>
<feature type="domain" description="Fibronectin type-III" evidence="3">
    <location>
        <begin position="293"/>
        <end position="419"/>
    </location>
</feature>
<keyword evidence="5" id="KW-1185">Reference proteome</keyword>
<dbReference type="OrthoDB" id="5866024at2759"/>
<organism evidence="4">
    <name type="scientific">Brugia malayi</name>
    <name type="common">Filarial nematode worm</name>
    <dbReference type="NCBI Taxonomy" id="6279"/>
    <lineage>
        <taxon>Eukaryota</taxon>
        <taxon>Metazoa</taxon>
        <taxon>Ecdysozoa</taxon>
        <taxon>Nematoda</taxon>
        <taxon>Chromadorea</taxon>
        <taxon>Rhabditida</taxon>
        <taxon>Spirurina</taxon>
        <taxon>Spiruromorpha</taxon>
        <taxon>Filarioidea</taxon>
        <taxon>Onchocercidae</taxon>
        <taxon>Brugia</taxon>
    </lineage>
</organism>
<name>A0A4E9FLI3_BRUMA</name>
<dbReference type="GeneID" id="6099957"/>
<dbReference type="InterPro" id="IPR057131">
    <property type="entry name" value="Fn3_nem"/>
</dbReference>
<accession>A0A8L7YNE4</accession>
<keyword evidence="1" id="KW-0472">Membrane</keyword>
<feature type="chain" id="PRO_5023887110" description="Fibronectin type-III domain-containing protein" evidence="2">
    <location>
        <begin position="19"/>
        <end position="864"/>
    </location>
</feature>
<protein>
    <recommendedName>
        <fullName evidence="3">Fibronectin type-III domain-containing protein</fullName>
    </recommendedName>
</protein>